<evidence type="ECO:0000313" key="2">
    <source>
        <dbReference type="EMBL" id="GIU48265.1"/>
    </source>
</evidence>
<dbReference type="PROSITE" id="PS51257">
    <property type="entry name" value="PROKAR_LIPOPROTEIN"/>
    <property type="match status" value="1"/>
</dbReference>
<keyword evidence="1" id="KW-0732">Signal</keyword>
<accession>A0ABQ4PKR8</accession>
<dbReference type="Proteomes" id="UP000761574">
    <property type="component" value="Unassembled WGS sequence"/>
</dbReference>
<feature type="chain" id="PRO_5045630311" description="DUF1439 domain-containing protein" evidence="1">
    <location>
        <begin position="22"/>
        <end position="180"/>
    </location>
</feature>
<dbReference type="Gene3D" id="3.15.10.40">
    <property type="entry name" value="Uncharacterised protein PF07273, DUF1439"/>
    <property type="match status" value="1"/>
</dbReference>
<evidence type="ECO:0008006" key="4">
    <source>
        <dbReference type="Google" id="ProtNLM"/>
    </source>
</evidence>
<evidence type="ECO:0000256" key="1">
    <source>
        <dbReference type="SAM" id="SignalP"/>
    </source>
</evidence>
<dbReference type="RefSeq" id="WP_119978914.1">
    <property type="nucleotide sequence ID" value="NZ_BPFB01000027.1"/>
</dbReference>
<protein>
    <recommendedName>
        <fullName evidence="4">DUF1439 domain-containing protein</fullName>
    </recommendedName>
</protein>
<dbReference type="EMBL" id="BPFB01000027">
    <property type="protein sequence ID" value="GIU48265.1"/>
    <property type="molecule type" value="Genomic_DNA"/>
</dbReference>
<name>A0ABQ4PKR8_9GAMM</name>
<dbReference type="InterPro" id="IPR010835">
    <property type="entry name" value="DUF1439"/>
</dbReference>
<reference evidence="2 3" key="1">
    <citation type="submission" date="2021-05" db="EMBL/GenBank/DDBJ databases">
        <title>Molecular characterization for Shewanella algae harboring chromosomal blaOXA-55-like strains isolated from clinical and environment sample.</title>
        <authorList>
            <person name="Ohama Y."/>
            <person name="Aoki K."/>
            <person name="Harada S."/>
            <person name="Moriya K."/>
            <person name="Ishii Y."/>
            <person name="Tateda K."/>
        </authorList>
    </citation>
    <scope>NUCLEOTIDE SEQUENCE [LARGE SCALE GENOMIC DNA]</scope>
    <source>
        <strain evidence="2 3">LMG 23746</strain>
    </source>
</reference>
<organism evidence="2 3">
    <name type="scientific">Shewanella algidipiscicola</name>
    <dbReference type="NCBI Taxonomy" id="614070"/>
    <lineage>
        <taxon>Bacteria</taxon>
        <taxon>Pseudomonadati</taxon>
        <taxon>Pseudomonadota</taxon>
        <taxon>Gammaproteobacteria</taxon>
        <taxon>Alteromonadales</taxon>
        <taxon>Shewanellaceae</taxon>
        <taxon>Shewanella</taxon>
    </lineage>
</organism>
<evidence type="ECO:0000313" key="3">
    <source>
        <dbReference type="Proteomes" id="UP000761574"/>
    </source>
</evidence>
<proteinExistence type="predicted"/>
<sequence length="180" mass="20130">MNLLRIAMLSILLLLTGCASQYSISEKQLSNYLNDAIHFDTKQGNTLFGIEMRVNDVAVKLGHKPDIMAITASSTVKVRNPLMPLTAKLTTQFEAKPWYDANTHSVYLRQLRLVEVASTPKDIETAIAPIAPQLMGFLTHFLETQPVYVLDTQQSNQALIADMTQRIEVTPGKLKLIFKN</sequence>
<keyword evidence="3" id="KW-1185">Reference proteome</keyword>
<gene>
    <name evidence="2" type="ORF">TUM4630_24200</name>
</gene>
<comment type="caution">
    <text evidence="2">The sequence shown here is derived from an EMBL/GenBank/DDBJ whole genome shotgun (WGS) entry which is preliminary data.</text>
</comment>
<dbReference type="Pfam" id="PF07273">
    <property type="entry name" value="DUF1439"/>
    <property type="match status" value="1"/>
</dbReference>
<feature type="signal peptide" evidence="1">
    <location>
        <begin position="1"/>
        <end position="21"/>
    </location>
</feature>